<name>A0ACC6STT3_9HYPH</name>
<comment type="caution">
    <text evidence="1">The sequence shown here is derived from an EMBL/GenBank/DDBJ whole genome shotgun (WGS) entry which is preliminary data.</text>
</comment>
<keyword evidence="2" id="KW-1185">Reference proteome</keyword>
<gene>
    <name evidence="1" type="ORF">NKI81_03810</name>
</gene>
<protein>
    <submittedName>
        <fullName evidence="1">Uncharacterized protein</fullName>
    </submittedName>
</protein>
<proteinExistence type="predicted"/>
<accession>A0ACC6STT3</accession>
<dbReference type="Proteomes" id="UP001480082">
    <property type="component" value="Unassembled WGS sequence"/>
</dbReference>
<organism evidence="1 2">
    <name type="scientific">Mesorhizobium australicum</name>
    <dbReference type="NCBI Taxonomy" id="536018"/>
    <lineage>
        <taxon>Bacteria</taxon>
        <taxon>Pseudomonadati</taxon>
        <taxon>Pseudomonadota</taxon>
        <taxon>Alphaproteobacteria</taxon>
        <taxon>Hyphomicrobiales</taxon>
        <taxon>Phyllobacteriaceae</taxon>
        <taxon>Mesorhizobium</taxon>
    </lineage>
</organism>
<dbReference type="EMBL" id="JAMYRI010000002">
    <property type="protein sequence ID" value="MER9283088.1"/>
    <property type="molecule type" value="Genomic_DNA"/>
</dbReference>
<evidence type="ECO:0000313" key="2">
    <source>
        <dbReference type="Proteomes" id="UP001480082"/>
    </source>
</evidence>
<evidence type="ECO:0000313" key="1">
    <source>
        <dbReference type="EMBL" id="MER9283088.1"/>
    </source>
</evidence>
<reference evidence="1 2" key="1">
    <citation type="journal article" date="2024" name="Proc. Natl. Acad. Sci. U.S.A.">
        <title>The evolutionary genomics of adaptation to stress in wild rhizobium bacteria.</title>
        <authorList>
            <person name="Kehlet-Delgado H."/>
            <person name="Montoya A.P."/>
            <person name="Jensen K.T."/>
            <person name="Wendlandt C.E."/>
            <person name="Dexheimer C."/>
            <person name="Roberts M."/>
            <person name="Torres Martinez L."/>
            <person name="Friesen M.L."/>
            <person name="Griffitts J.S."/>
            <person name="Porter S.S."/>
        </authorList>
    </citation>
    <scope>NUCLEOTIDE SEQUENCE [LARGE SCALE GENOMIC DNA]</scope>
    <source>
        <strain evidence="1 2">M0468</strain>
    </source>
</reference>
<sequence>MREAINGAGIALADTMTAQNLLQQGKLEAVDREFESTGSPVSKAAHHQGLSIIAVRIEYL</sequence>